<feature type="domain" description="Co-chaperone DjlA N-terminal" evidence="1">
    <location>
        <begin position="47"/>
        <end position="124"/>
    </location>
</feature>
<dbReference type="InterPro" id="IPR029024">
    <property type="entry name" value="TerB-like"/>
</dbReference>
<reference evidence="2 3" key="1">
    <citation type="submission" date="2019-01" db="EMBL/GenBank/DDBJ databases">
        <title>Spirosoma flava sp. nov., a propanil-degrading bacterium isolated from herbicide-contaminated soil.</title>
        <authorList>
            <person name="Zhang L."/>
            <person name="Jiang J.-D."/>
        </authorList>
    </citation>
    <scope>NUCLEOTIDE SEQUENCE [LARGE SCALE GENOMIC DNA]</scope>
    <source>
        <strain evidence="2 3">TY50</strain>
    </source>
</reference>
<proteinExistence type="predicted"/>
<organism evidence="2 3">
    <name type="scientific">Spirosoma sordidisoli</name>
    <dbReference type="NCBI Taxonomy" id="2502893"/>
    <lineage>
        <taxon>Bacteria</taxon>
        <taxon>Pseudomonadati</taxon>
        <taxon>Bacteroidota</taxon>
        <taxon>Cytophagia</taxon>
        <taxon>Cytophagales</taxon>
        <taxon>Cytophagaceae</taxon>
        <taxon>Spirosoma</taxon>
    </lineage>
</organism>
<dbReference type="CDD" id="cd07177">
    <property type="entry name" value="terB_like"/>
    <property type="match status" value="1"/>
</dbReference>
<accession>A0A4Q2UHL7</accession>
<dbReference type="SUPFAM" id="SSF158682">
    <property type="entry name" value="TerB-like"/>
    <property type="match status" value="1"/>
</dbReference>
<dbReference type="AlphaFoldDB" id="A0A4Q2UHL7"/>
<dbReference type="Proteomes" id="UP000290407">
    <property type="component" value="Unassembled WGS sequence"/>
</dbReference>
<evidence type="ECO:0000259" key="1">
    <source>
        <dbReference type="Pfam" id="PF05099"/>
    </source>
</evidence>
<dbReference type="Pfam" id="PF05099">
    <property type="entry name" value="TerB"/>
    <property type="match status" value="1"/>
</dbReference>
<dbReference type="RefSeq" id="WP_129607069.1">
    <property type="nucleotide sequence ID" value="NZ_SBLB01000021.1"/>
</dbReference>
<sequence>MEQEQNAFLKNYSLPERGAYLGALATMALADGNVSVEETDFLNLMSEAAELPQTMQQEVQQIAHNPSQVSLQKCLDVLKGSQLRFSFITDLIAFARVDGGLSAPEQQHIQQMSAYLGVSEQQFSILNEFVDQAGQAQQQGEDPTSPSFLTKTGFDNLFKKANISPQIVQGMLGVLAPIVVSKMMSGGHQRGRNGGLGSLLGGLVGGNLNPTGGGLGSFTSILGNLSGRSKHSRMSSGGLGDLLKNLVGGKRHH</sequence>
<evidence type="ECO:0000313" key="3">
    <source>
        <dbReference type="Proteomes" id="UP000290407"/>
    </source>
</evidence>
<protein>
    <submittedName>
        <fullName evidence="2">TerB family tellurite resistance protein</fullName>
    </submittedName>
</protein>
<gene>
    <name evidence="2" type="ORF">EQG79_30740</name>
</gene>
<keyword evidence="3" id="KW-1185">Reference proteome</keyword>
<dbReference type="InterPro" id="IPR007791">
    <property type="entry name" value="DjlA_N"/>
</dbReference>
<dbReference type="EMBL" id="SBLB01000021">
    <property type="protein sequence ID" value="RYC66219.1"/>
    <property type="molecule type" value="Genomic_DNA"/>
</dbReference>
<dbReference type="Gene3D" id="1.10.3680.10">
    <property type="entry name" value="TerB-like"/>
    <property type="match status" value="1"/>
</dbReference>
<name>A0A4Q2UHL7_9BACT</name>
<comment type="caution">
    <text evidence="2">The sequence shown here is derived from an EMBL/GenBank/DDBJ whole genome shotgun (WGS) entry which is preliminary data.</text>
</comment>
<evidence type="ECO:0000313" key="2">
    <source>
        <dbReference type="EMBL" id="RYC66219.1"/>
    </source>
</evidence>